<evidence type="ECO:0000313" key="5">
    <source>
        <dbReference type="EMBL" id="AAS51743.2"/>
    </source>
</evidence>
<proteinExistence type="predicted"/>
<dbReference type="RefSeq" id="NP_983919.2">
    <property type="nucleotide sequence ID" value="NM_209272.2"/>
</dbReference>
<dbReference type="InParanoid" id="Q75AU7"/>
<keyword evidence="4" id="KW-0732">Signal</keyword>
<dbReference type="OrthoDB" id="1936594at2759"/>
<dbReference type="SUPFAM" id="SSF81901">
    <property type="entry name" value="HCP-like"/>
    <property type="match status" value="1"/>
</dbReference>
<feature type="chain" id="PRO_5004286695" evidence="4">
    <location>
        <begin position="23"/>
        <end position="905"/>
    </location>
</feature>
<evidence type="ECO:0000256" key="2">
    <source>
        <dbReference type="ARBA" id="ARBA00022803"/>
    </source>
</evidence>
<dbReference type="OMA" id="NNRYARA"/>
<dbReference type="AlphaFoldDB" id="Q75AU7"/>
<feature type="signal peptide" evidence="4">
    <location>
        <begin position="1"/>
        <end position="22"/>
    </location>
</feature>
<dbReference type="SMART" id="SM00028">
    <property type="entry name" value="TPR"/>
    <property type="match status" value="4"/>
</dbReference>
<evidence type="ECO:0000256" key="3">
    <source>
        <dbReference type="PROSITE-ProRule" id="PRU00339"/>
    </source>
</evidence>
<name>Q75AU7_EREGS</name>
<dbReference type="InterPro" id="IPR044244">
    <property type="entry name" value="TTC27/Emw1"/>
</dbReference>
<dbReference type="eggNOG" id="KOG1128">
    <property type="taxonomic scope" value="Eukaryota"/>
</dbReference>
<dbReference type="STRING" id="284811.Q75AU7"/>
<reference evidence="5 6" key="1">
    <citation type="journal article" date="2004" name="Science">
        <title>The Ashbya gossypii genome as a tool for mapping the ancient Saccharomyces cerevisiae genome.</title>
        <authorList>
            <person name="Dietrich F.S."/>
            <person name="Voegeli S."/>
            <person name="Brachat S."/>
            <person name="Lerch A."/>
            <person name="Gates K."/>
            <person name="Steiner S."/>
            <person name="Mohr C."/>
            <person name="Pohlmann R."/>
            <person name="Luedi P."/>
            <person name="Choi S."/>
            <person name="Wing R.A."/>
            <person name="Flavier A."/>
            <person name="Gaffney T.D."/>
            <person name="Philippsen P."/>
        </authorList>
    </citation>
    <scope>NUCLEOTIDE SEQUENCE [LARGE SCALE GENOMIC DNA]</scope>
    <source>
        <strain evidence="6">ATCC 10895 / CBS 109.51 / FGSC 9923 / NRRL Y-1056</strain>
    </source>
</reference>
<keyword evidence="1" id="KW-0677">Repeat</keyword>
<feature type="repeat" description="TPR" evidence="3">
    <location>
        <begin position="672"/>
        <end position="705"/>
    </location>
</feature>
<dbReference type="PANTHER" id="PTHR16193:SF0">
    <property type="entry name" value="TETRATRICOPEPTIDE REPEAT PROTEIN 27"/>
    <property type="match status" value="1"/>
</dbReference>
<dbReference type="KEGG" id="ago:AGOS_ADL177C"/>
<dbReference type="GO" id="GO:0031505">
    <property type="term" value="P:fungal-type cell wall organization"/>
    <property type="evidence" value="ECO:0007669"/>
    <property type="project" value="EnsemblFungi"/>
</dbReference>
<dbReference type="HOGENOM" id="CLU_004905_0_1_1"/>
<evidence type="ECO:0000256" key="1">
    <source>
        <dbReference type="ARBA" id="ARBA00022737"/>
    </source>
</evidence>
<dbReference type="Gene3D" id="1.25.40.10">
    <property type="entry name" value="Tetratricopeptide repeat domain"/>
    <property type="match status" value="1"/>
</dbReference>
<dbReference type="EMBL" id="AE016817">
    <property type="protein sequence ID" value="AAS51743.2"/>
    <property type="molecule type" value="Genomic_DNA"/>
</dbReference>
<keyword evidence="2 3" id="KW-0802">TPR repeat</keyword>
<dbReference type="PANTHER" id="PTHR16193">
    <property type="entry name" value="TETRATRICOPEPTIDE REPEAT PROTEIN 27"/>
    <property type="match status" value="1"/>
</dbReference>
<sequence length="905" mass="101477">MDAYSVLLNAHLLLASPVNALADKSGCDAVELSWARNILSSKSYSVVADAFAGVIFDLGEVADEQGLLAALQLTVRQMVAENRGKSLLVAVALLQTFIQNNYTGPVVPLDFERDVLRCGEKGADLKRWLVTLLSVQGQIAYELCTNPAYLVLALLFLEELTGAQSLFLQSAEDIAVPSISADGTAPLEAVAHWWRFRALLVQISLIAEPVGPQPLIASSLLDSIELVHAVVRGLPVDTPETLKRQLYVIYYLENVKCALSINTEHLCLPVLQKVQKLTDFQFVLTGARAKRTKFQQKAHAGLIILARSSSASLNEQEGDAASAPGALALNSDLLFEKPHFESIGNEPLEEQLIKKQKLDGTAGLDETRLLPVALRQEDIPIELREVDPNNQPRLSDYDNIQLLLRLYAIRQTSPARDPIVDEELASIIGRVVYQDGQKNWSVFARALWERSVLETTKAKTIERGILQMQSLVEELGLKIQHRYTPESDAEELTPASDRMKYIHQLPFLPRWALDRELAEKYMSMGILRSAVEIYERLELHCDAALCYAAVGDEKQASLILQKRIENNPNDARAYSILGDIRQDPALWEKSWEVGKYVNAKNSLGKFYYSPPANSGVSRDFNLSLKHLNDSLRLYPLSFDTWYFYGCIGLECGKVDLAAEAFSRCVALDDTHALSWSNLSAAYTEQGKIKEAHSCLKRAIASDSQRNWRIWENYMTVSVKLHEWEDVLLACRHLIELGRDKKGERAIDMPVLEKLSELLTSTDYPGDPQMLSYFQRSCVSLICELLPSVITSSARCWRIVARVELWRKRPYAALECHEKAYRSMAHNPDLEINEGVWNSTVDTCEELVAAYESLGPMEGKHGAGDLVCKDWKYKARSTIKSLLNKGRNSWEGSEGWEKLVQLRNNL</sequence>
<gene>
    <name evidence="5" type="ORF">AGOS_ADL177C</name>
</gene>
<dbReference type="Proteomes" id="UP000000591">
    <property type="component" value="Chromosome IV"/>
</dbReference>
<evidence type="ECO:0000313" key="6">
    <source>
        <dbReference type="Proteomes" id="UP000000591"/>
    </source>
</evidence>
<dbReference type="InterPro" id="IPR011990">
    <property type="entry name" value="TPR-like_helical_dom_sf"/>
</dbReference>
<dbReference type="GO" id="GO:0005737">
    <property type="term" value="C:cytoplasm"/>
    <property type="evidence" value="ECO:0007669"/>
    <property type="project" value="EnsemblFungi"/>
</dbReference>
<protein>
    <submittedName>
        <fullName evidence="5">ADL177Cp</fullName>
    </submittedName>
</protein>
<dbReference type="FunCoup" id="Q75AU7">
    <property type="interactions" value="1262"/>
</dbReference>
<dbReference type="InterPro" id="IPR019734">
    <property type="entry name" value="TPR_rpt"/>
</dbReference>
<dbReference type="GO" id="GO:0005634">
    <property type="term" value="C:nucleus"/>
    <property type="evidence" value="ECO:0007669"/>
    <property type="project" value="EnsemblFungi"/>
</dbReference>
<dbReference type="PROSITE" id="PS50005">
    <property type="entry name" value="TPR"/>
    <property type="match status" value="1"/>
</dbReference>
<reference evidence="6" key="2">
    <citation type="journal article" date="2013" name="G3 (Bethesda)">
        <title>Genomes of Ashbya fungi isolated from insects reveal four mating-type loci, numerous translocations, lack of transposons, and distinct gene duplications.</title>
        <authorList>
            <person name="Dietrich F.S."/>
            <person name="Voegeli S."/>
            <person name="Kuo S."/>
            <person name="Philippsen P."/>
        </authorList>
    </citation>
    <scope>GENOME REANNOTATION</scope>
    <source>
        <strain evidence="6">ATCC 10895 / CBS 109.51 / FGSC 9923 / NRRL Y-1056</strain>
    </source>
</reference>
<dbReference type="GeneID" id="4620061"/>
<keyword evidence="6" id="KW-1185">Reference proteome</keyword>
<accession>Q75AU7</accession>
<organism evidence="5 6">
    <name type="scientific">Eremothecium gossypii (strain ATCC 10895 / CBS 109.51 / FGSC 9923 / NRRL Y-1056)</name>
    <name type="common">Yeast</name>
    <name type="synonym">Ashbya gossypii</name>
    <dbReference type="NCBI Taxonomy" id="284811"/>
    <lineage>
        <taxon>Eukaryota</taxon>
        <taxon>Fungi</taxon>
        <taxon>Dikarya</taxon>
        <taxon>Ascomycota</taxon>
        <taxon>Saccharomycotina</taxon>
        <taxon>Saccharomycetes</taxon>
        <taxon>Saccharomycetales</taxon>
        <taxon>Saccharomycetaceae</taxon>
        <taxon>Eremothecium</taxon>
    </lineage>
</organism>
<evidence type="ECO:0000256" key="4">
    <source>
        <dbReference type="SAM" id="SignalP"/>
    </source>
</evidence>